<accession>A0ABW3NK86</accession>
<keyword evidence="5" id="KW-1185">Reference proteome</keyword>
<dbReference type="InterPro" id="IPR036388">
    <property type="entry name" value="WH-like_DNA-bd_sf"/>
</dbReference>
<evidence type="ECO:0000256" key="1">
    <source>
        <dbReference type="ARBA" id="ARBA00023125"/>
    </source>
</evidence>
<feature type="region of interest" description="Disordered" evidence="2">
    <location>
        <begin position="1"/>
        <end position="28"/>
    </location>
</feature>
<dbReference type="InterPro" id="IPR011991">
    <property type="entry name" value="ArsR-like_HTH"/>
</dbReference>
<dbReference type="Proteomes" id="UP001597041">
    <property type="component" value="Unassembled WGS sequence"/>
</dbReference>
<dbReference type="PANTHER" id="PTHR43252">
    <property type="entry name" value="TRANSCRIPTIONAL REGULATOR YQJI"/>
    <property type="match status" value="1"/>
</dbReference>
<keyword evidence="1" id="KW-0238">DNA-binding</keyword>
<evidence type="ECO:0000256" key="2">
    <source>
        <dbReference type="SAM" id="MobiDB-lite"/>
    </source>
</evidence>
<dbReference type="PANTHER" id="PTHR43252:SF2">
    <property type="entry name" value="TRANSCRIPTION REGULATOR, PADR-LIKE FAMILY"/>
    <property type="match status" value="1"/>
</dbReference>
<dbReference type="EMBL" id="JBHTKK010000031">
    <property type="protein sequence ID" value="MFD1067936.1"/>
    <property type="molecule type" value="Genomic_DNA"/>
</dbReference>
<dbReference type="InterPro" id="IPR005149">
    <property type="entry name" value="Tscrpt_reg_PadR_N"/>
</dbReference>
<dbReference type="Gene3D" id="1.10.10.10">
    <property type="entry name" value="Winged helix-like DNA-binding domain superfamily/Winged helix DNA-binding domain"/>
    <property type="match status" value="1"/>
</dbReference>
<comment type="caution">
    <text evidence="4">The sequence shown here is derived from an EMBL/GenBank/DDBJ whole genome shotgun (WGS) entry which is preliminary data.</text>
</comment>
<proteinExistence type="predicted"/>
<gene>
    <name evidence="4" type="ORF">ACFQ19_18160</name>
</gene>
<reference evidence="5" key="1">
    <citation type="journal article" date="2019" name="Int. J. Syst. Evol. Microbiol.">
        <title>The Global Catalogue of Microorganisms (GCM) 10K type strain sequencing project: providing services to taxonomists for standard genome sequencing and annotation.</title>
        <authorList>
            <consortium name="The Broad Institute Genomics Platform"/>
            <consortium name="The Broad Institute Genome Sequencing Center for Infectious Disease"/>
            <person name="Wu L."/>
            <person name="Ma J."/>
        </authorList>
    </citation>
    <scope>NUCLEOTIDE SEQUENCE [LARGE SCALE GENOMIC DNA]</scope>
    <source>
        <strain evidence="5">CCUG 56608</strain>
    </source>
</reference>
<dbReference type="Pfam" id="PF03551">
    <property type="entry name" value="PadR"/>
    <property type="match status" value="1"/>
</dbReference>
<dbReference type="RefSeq" id="WP_379594104.1">
    <property type="nucleotide sequence ID" value="NZ_JBHTKK010000031.1"/>
</dbReference>
<evidence type="ECO:0000259" key="3">
    <source>
        <dbReference type="Pfam" id="PF03551"/>
    </source>
</evidence>
<dbReference type="CDD" id="cd00090">
    <property type="entry name" value="HTH_ARSR"/>
    <property type="match status" value="1"/>
</dbReference>
<dbReference type="InterPro" id="IPR036390">
    <property type="entry name" value="WH_DNA-bd_sf"/>
</dbReference>
<feature type="domain" description="Transcription regulator PadR N-terminal" evidence="3">
    <location>
        <begin position="40"/>
        <end position="107"/>
    </location>
</feature>
<protein>
    <submittedName>
        <fullName evidence="4">PadR family transcriptional regulator</fullName>
    </submittedName>
</protein>
<dbReference type="SUPFAM" id="SSF46785">
    <property type="entry name" value="Winged helix' DNA-binding domain"/>
    <property type="match status" value="1"/>
</dbReference>
<name>A0ABW3NK86_9BACI</name>
<sequence>MGHEKFPRRGGSHFFAGHDERGGSRGGENFFKRGDIKLVLLKILQKQPRHGDDIIKVLEEKFKGFYSPSPGSVHPTLQMLEDQDFVEAVKEGRKKVYHITEEGTIYLDSHQNEDPFVSRMNQFENVNMEEMQNLRSDMQGLFHDFMKTARQVMDHPEKKKQLQDLLKTTHEELSNIASDGNKPDDK</sequence>
<organism evidence="4 5">
    <name type="scientific">Oceanobacillus locisalsi</name>
    <dbReference type="NCBI Taxonomy" id="546107"/>
    <lineage>
        <taxon>Bacteria</taxon>
        <taxon>Bacillati</taxon>
        <taxon>Bacillota</taxon>
        <taxon>Bacilli</taxon>
        <taxon>Bacillales</taxon>
        <taxon>Bacillaceae</taxon>
        <taxon>Oceanobacillus</taxon>
    </lineage>
</organism>
<evidence type="ECO:0000313" key="5">
    <source>
        <dbReference type="Proteomes" id="UP001597041"/>
    </source>
</evidence>
<evidence type="ECO:0000313" key="4">
    <source>
        <dbReference type="EMBL" id="MFD1067936.1"/>
    </source>
</evidence>